<dbReference type="Gene3D" id="3.30.70.100">
    <property type="match status" value="1"/>
</dbReference>
<dbReference type="PROSITE" id="PS51725">
    <property type="entry name" value="ABM"/>
    <property type="match status" value="1"/>
</dbReference>
<reference evidence="3" key="2">
    <citation type="submission" date="2021-04" db="EMBL/GenBank/DDBJ databases">
        <title>Brevibacillus composti FJAT-54423, complete genome.</title>
        <authorList>
            <person name="Tang R."/>
        </authorList>
    </citation>
    <scope>NUCLEOTIDE SEQUENCE</scope>
    <source>
        <strain evidence="3">FJAT-54424</strain>
    </source>
</reference>
<evidence type="ECO:0000313" key="4">
    <source>
        <dbReference type="Proteomes" id="UP000595847"/>
    </source>
</evidence>
<dbReference type="Proteomes" id="UP000595847">
    <property type="component" value="Chromosome"/>
</dbReference>
<dbReference type="AlphaFoldDB" id="A0A7T5EPQ1"/>
<evidence type="ECO:0000313" key="5">
    <source>
        <dbReference type="Proteomes" id="UP000677234"/>
    </source>
</evidence>
<organism evidence="2 4">
    <name type="scientific">Brevibacillus composti</name>
    <dbReference type="NCBI Taxonomy" id="2796470"/>
    <lineage>
        <taxon>Bacteria</taxon>
        <taxon>Bacillati</taxon>
        <taxon>Bacillota</taxon>
        <taxon>Bacilli</taxon>
        <taxon>Bacillales</taxon>
        <taxon>Paenibacillaceae</taxon>
        <taxon>Brevibacillus</taxon>
    </lineage>
</organism>
<keyword evidence="2" id="KW-0503">Monooxygenase</keyword>
<accession>A0A7T5EPQ1</accession>
<dbReference type="InterPro" id="IPR007138">
    <property type="entry name" value="ABM_dom"/>
</dbReference>
<name>A0A7T5EPQ1_9BACL</name>
<dbReference type="Proteomes" id="UP000677234">
    <property type="component" value="Chromosome"/>
</dbReference>
<dbReference type="InterPro" id="IPR052936">
    <property type="entry name" value="Jasmonate_Hydroxylase-like"/>
</dbReference>
<evidence type="ECO:0000313" key="2">
    <source>
        <dbReference type="EMBL" id="QQE76504.1"/>
    </source>
</evidence>
<dbReference type="KEGG" id="bcop:JD108_05665"/>
<proteinExistence type="predicted"/>
<keyword evidence="5" id="KW-1185">Reference proteome</keyword>
<sequence length="112" mass="12991">MHLFANTPNPPYYAVIFTSTRKGEDHGYGEMAERMVELAGKQPGFLGVESVRDATGFGVTVSYWSSLEAIREWKQHEEHLIAQEKGKTVWYEHYVTRICKVERAYEMNLFRS</sequence>
<dbReference type="InterPro" id="IPR011008">
    <property type="entry name" value="Dimeric_a/b-barrel"/>
</dbReference>
<dbReference type="PANTHER" id="PTHR37811">
    <property type="entry name" value="BLL5343 PROTEIN"/>
    <property type="match status" value="1"/>
</dbReference>
<protein>
    <submittedName>
        <fullName evidence="2">Antibiotic biosynthesis monooxygenase</fullName>
    </submittedName>
</protein>
<feature type="domain" description="ABM" evidence="1">
    <location>
        <begin position="12"/>
        <end position="98"/>
    </location>
</feature>
<evidence type="ECO:0000313" key="3">
    <source>
        <dbReference type="EMBL" id="QUO43577.1"/>
    </source>
</evidence>
<dbReference type="EMBL" id="CP073708">
    <property type="protein sequence ID" value="QUO43577.1"/>
    <property type="molecule type" value="Genomic_DNA"/>
</dbReference>
<dbReference type="EMBL" id="CP066308">
    <property type="protein sequence ID" value="QQE76504.1"/>
    <property type="molecule type" value="Genomic_DNA"/>
</dbReference>
<reference evidence="2 4" key="1">
    <citation type="submission" date="2020-12" db="EMBL/GenBank/DDBJ databases">
        <title>strain FJAT-54423T represents a novel species of the genus Brevibacillus.</title>
        <authorList>
            <person name="Tang R."/>
        </authorList>
    </citation>
    <scope>NUCLEOTIDE SEQUENCE [LARGE SCALE GENOMIC DNA]</scope>
    <source>
        <strain evidence="2 4">FJAT-54423</strain>
    </source>
</reference>
<dbReference type="GO" id="GO:0004497">
    <property type="term" value="F:monooxygenase activity"/>
    <property type="evidence" value="ECO:0007669"/>
    <property type="project" value="UniProtKB-KW"/>
</dbReference>
<gene>
    <name evidence="2" type="ORF">JD108_05665</name>
    <name evidence="3" type="ORF">KDJ56_05345</name>
</gene>
<keyword evidence="2" id="KW-0560">Oxidoreductase</keyword>
<dbReference type="Pfam" id="PF03992">
    <property type="entry name" value="ABM"/>
    <property type="match status" value="1"/>
</dbReference>
<dbReference type="PANTHER" id="PTHR37811:SF2">
    <property type="entry name" value="ABM DOMAIN-CONTAINING PROTEIN"/>
    <property type="match status" value="1"/>
</dbReference>
<dbReference type="SUPFAM" id="SSF54909">
    <property type="entry name" value="Dimeric alpha+beta barrel"/>
    <property type="match status" value="1"/>
</dbReference>
<evidence type="ECO:0000259" key="1">
    <source>
        <dbReference type="PROSITE" id="PS51725"/>
    </source>
</evidence>